<keyword evidence="2" id="KW-0808">Transferase</keyword>
<dbReference type="SUPFAM" id="SSF53067">
    <property type="entry name" value="Actin-like ATPase domain"/>
    <property type="match status" value="1"/>
</dbReference>
<comment type="similarity">
    <text evidence="1">Belongs to the ROK (NagC/XylR) family.</text>
</comment>
<dbReference type="GO" id="GO:0016301">
    <property type="term" value="F:kinase activity"/>
    <property type="evidence" value="ECO:0007669"/>
    <property type="project" value="UniProtKB-KW"/>
</dbReference>
<dbReference type="Pfam" id="PF00480">
    <property type="entry name" value="ROK"/>
    <property type="match status" value="1"/>
</dbReference>
<dbReference type="Gene3D" id="1.10.10.10">
    <property type="entry name" value="Winged helix-like DNA-binding domain superfamily/Winged helix DNA-binding domain"/>
    <property type="match status" value="1"/>
</dbReference>
<name>A0A9W6UWX1_9ACTN</name>
<dbReference type="EMBL" id="BSRZ01000004">
    <property type="protein sequence ID" value="GLW64115.1"/>
    <property type="molecule type" value="Genomic_DNA"/>
</dbReference>
<protein>
    <submittedName>
        <fullName evidence="2">Sugar kinase</fullName>
    </submittedName>
</protein>
<gene>
    <name evidence="2" type="ORF">Arub01_23590</name>
</gene>
<organism evidence="2 3">
    <name type="scientific">Actinomadura rubrobrunea</name>
    <dbReference type="NCBI Taxonomy" id="115335"/>
    <lineage>
        <taxon>Bacteria</taxon>
        <taxon>Bacillati</taxon>
        <taxon>Actinomycetota</taxon>
        <taxon>Actinomycetes</taxon>
        <taxon>Streptosporangiales</taxon>
        <taxon>Thermomonosporaceae</taxon>
        <taxon>Actinomadura</taxon>
    </lineage>
</organism>
<reference evidence="2" key="1">
    <citation type="submission" date="2023-02" db="EMBL/GenBank/DDBJ databases">
        <title>Actinomadura rubrobrunea NBRC 14622.</title>
        <authorList>
            <person name="Ichikawa N."/>
            <person name="Sato H."/>
            <person name="Tonouchi N."/>
        </authorList>
    </citation>
    <scope>NUCLEOTIDE SEQUENCE</scope>
    <source>
        <strain evidence="2">NBRC 14622</strain>
    </source>
</reference>
<accession>A0A9W6UWX1</accession>
<dbReference type="PROSITE" id="PS01125">
    <property type="entry name" value="ROK"/>
    <property type="match status" value="1"/>
</dbReference>
<dbReference type="InterPro" id="IPR043129">
    <property type="entry name" value="ATPase_NBD"/>
</dbReference>
<dbReference type="PANTHER" id="PTHR18964">
    <property type="entry name" value="ROK (REPRESSOR, ORF, KINASE) FAMILY"/>
    <property type="match status" value="1"/>
</dbReference>
<dbReference type="PANTHER" id="PTHR18964:SF173">
    <property type="entry name" value="GLUCOKINASE"/>
    <property type="match status" value="1"/>
</dbReference>
<proteinExistence type="inferred from homology"/>
<comment type="caution">
    <text evidence="2">The sequence shown here is derived from an EMBL/GenBank/DDBJ whole genome shotgun (WGS) entry which is preliminary data.</text>
</comment>
<dbReference type="SUPFAM" id="SSF46785">
    <property type="entry name" value="Winged helix' DNA-binding domain"/>
    <property type="match status" value="1"/>
</dbReference>
<dbReference type="InterPro" id="IPR049874">
    <property type="entry name" value="ROK_cs"/>
</dbReference>
<dbReference type="Gene3D" id="3.30.420.40">
    <property type="match status" value="2"/>
</dbReference>
<dbReference type="InterPro" id="IPR036390">
    <property type="entry name" value="WH_DNA-bd_sf"/>
</dbReference>
<sequence>MDTRAELGRLTGLSRPAVAARVNELIAHGLLVERTDGASTGGRPPARLEFNAAGGAVLVANLGRSRGQAAVCDLAASIIVQADVELPADLSPGAVVPGLLDRWTELLAKADLSPASVRGAGLAVPDPVGLTPDAWDRAEVGSLVAERFDVPVLLDNDVNAAALGEHRTRFADLADLLFVKVSTGIGGGLIMGGRIQRGAHGAAGEIGHVPVPDAEEIPCRCGNLGCLEAIAGGAALLARSGARDLGELSERARAGDPATVAMVRDAGRRLGEVIAAAVNLLNPAVVVLGGDLTGAYEPLIAGVREVVYRRGTALATGRLRIEPSRLGDAAGLIGCAVMTLDHLLAPEAVDAALASQSG</sequence>
<dbReference type="PROSITE" id="PS00519">
    <property type="entry name" value="HTH_ASNC_1"/>
    <property type="match status" value="1"/>
</dbReference>
<dbReference type="InterPro" id="IPR019885">
    <property type="entry name" value="Tscrpt_reg_HTH_AsnC-type_CS"/>
</dbReference>
<evidence type="ECO:0000313" key="3">
    <source>
        <dbReference type="Proteomes" id="UP001165124"/>
    </source>
</evidence>
<dbReference type="InterPro" id="IPR036388">
    <property type="entry name" value="WH-like_DNA-bd_sf"/>
</dbReference>
<evidence type="ECO:0000256" key="1">
    <source>
        <dbReference type="ARBA" id="ARBA00006479"/>
    </source>
</evidence>
<keyword evidence="2" id="KW-0418">Kinase</keyword>
<dbReference type="Proteomes" id="UP001165124">
    <property type="component" value="Unassembled WGS sequence"/>
</dbReference>
<dbReference type="AlphaFoldDB" id="A0A9W6UWX1"/>
<evidence type="ECO:0000313" key="2">
    <source>
        <dbReference type="EMBL" id="GLW64115.1"/>
    </source>
</evidence>
<keyword evidence="3" id="KW-1185">Reference proteome</keyword>
<dbReference type="InterPro" id="IPR000600">
    <property type="entry name" value="ROK"/>
</dbReference>